<dbReference type="SUPFAM" id="SSF50486">
    <property type="entry name" value="FMT C-terminal domain-like"/>
    <property type="match status" value="1"/>
</dbReference>
<protein>
    <recommendedName>
        <fullName evidence="5">Putative 3-methyladenine DNA glycosylase</fullName>
        <ecNumber evidence="5">3.2.2.-</ecNumber>
    </recommendedName>
</protein>
<dbReference type="Pfam" id="PF02245">
    <property type="entry name" value="Pur_DNA_glyco"/>
    <property type="match status" value="1"/>
</dbReference>
<evidence type="ECO:0000313" key="7">
    <source>
        <dbReference type="Proteomes" id="UP001595939"/>
    </source>
</evidence>
<dbReference type="RefSeq" id="WP_380130069.1">
    <property type="nucleotide sequence ID" value="NZ_JBHSEG010000012.1"/>
</dbReference>
<dbReference type="Gene3D" id="3.10.300.10">
    <property type="entry name" value="Methylpurine-DNA glycosylase (MPG)"/>
    <property type="match status" value="1"/>
</dbReference>
<comment type="similarity">
    <text evidence="1 5">Belongs to the DNA glycosylase MPG family.</text>
</comment>
<dbReference type="InterPro" id="IPR036995">
    <property type="entry name" value="MPG_sf"/>
</dbReference>
<evidence type="ECO:0000256" key="1">
    <source>
        <dbReference type="ARBA" id="ARBA00009232"/>
    </source>
</evidence>
<evidence type="ECO:0000256" key="3">
    <source>
        <dbReference type="ARBA" id="ARBA00022801"/>
    </source>
</evidence>
<keyword evidence="7" id="KW-1185">Reference proteome</keyword>
<evidence type="ECO:0000256" key="2">
    <source>
        <dbReference type="ARBA" id="ARBA00022763"/>
    </source>
</evidence>
<proteinExistence type="inferred from homology"/>
<reference evidence="7" key="1">
    <citation type="journal article" date="2019" name="Int. J. Syst. Evol. Microbiol.">
        <title>The Global Catalogue of Microorganisms (GCM) 10K type strain sequencing project: providing services to taxonomists for standard genome sequencing and annotation.</title>
        <authorList>
            <consortium name="The Broad Institute Genomics Platform"/>
            <consortium name="The Broad Institute Genome Sequencing Center for Infectious Disease"/>
            <person name="Wu L."/>
            <person name="Ma J."/>
        </authorList>
    </citation>
    <scope>NUCLEOTIDE SEQUENCE [LARGE SCALE GENOMIC DNA]</scope>
    <source>
        <strain evidence="7">CCUG 39970</strain>
    </source>
</reference>
<evidence type="ECO:0000256" key="4">
    <source>
        <dbReference type="ARBA" id="ARBA00023204"/>
    </source>
</evidence>
<dbReference type="PANTHER" id="PTHR10429:SF0">
    <property type="entry name" value="DNA-3-METHYLADENINE GLYCOSYLASE"/>
    <property type="match status" value="1"/>
</dbReference>
<dbReference type="InterPro" id="IPR011034">
    <property type="entry name" value="Formyl_transferase-like_C_sf"/>
</dbReference>
<evidence type="ECO:0000313" key="6">
    <source>
        <dbReference type="EMBL" id="MFC4455864.1"/>
    </source>
</evidence>
<comment type="caution">
    <text evidence="6">The sequence shown here is derived from an EMBL/GenBank/DDBJ whole genome shotgun (WGS) entry which is preliminary data.</text>
</comment>
<dbReference type="CDD" id="cd00540">
    <property type="entry name" value="AAG"/>
    <property type="match status" value="1"/>
</dbReference>
<dbReference type="InterPro" id="IPR003180">
    <property type="entry name" value="MPG"/>
</dbReference>
<dbReference type="HAMAP" id="MF_00527">
    <property type="entry name" value="3MGH"/>
    <property type="match status" value="1"/>
</dbReference>
<evidence type="ECO:0000256" key="5">
    <source>
        <dbReference type="HAMAP-Rule" id="MF_00527"/>
    </source>
</evidence>
<dbReference type="Proteomes" id="UP001595939">
    <property type="component" value="Unassembled WGS sequence"/>
</dbReference>
<keyword evidence="4 5" id="KW-0234">DNA repair</keyword>
<sequence>MPAAFEHLTPYAPAFFDHDPVRVARAVLGAVLVRTLPDGRVMAGRVVEVEAYDCPRDPSCTAGRFHAARTVALAEAPGTFIFWVAHNHPLLQVSCREEGVSASILLRALEPLAGIPVMLEHRPVVNERHLTSGPARLVQAMGLAPAFRGAPVNGPDLYLAPGQPLPDERVGVSARVGIRAGQNLPWRFYEQGSPWLSGGKPSMELL</sequence>
<dbReference type="NCBIfam" id="TIGR00567">
    <property type="entry name" value="3mg"/>
    <property type="match status" value="1"/>
</dbReference>
<keyword evidence="3 5" id="KW-0378">Hydrolase</keyword>
<accession>A0ABV8YA27</accession>
<keyword evidence="2 5" id="KW-0227">DNA damage</keyword>
<dbReference type="EC" id="3.2.2.-" evidence="5"/>
<dbReference type="PANTHER" id="PTHR10429">
    <property type="entry name" value="DNA-3-METHYLADENINE GLYCOSYLASE"/>
    <property type="match status" value="1"/>
</dbReference>
<dbReference type="EMBL" id="JBHSEG010000012">
    <property type="protein sequence ID" value="MFC4455864.1"/>
    <property type="molecule type" value="Genomic_DNA"/>
</dbReference>
<organism evidence="6 7">
    <name type="scientific">Deinococcus sonorensis</name>
    <dbReference type="NCBI Taxonomy" id="309891"/>
    <lineage>
        <taxon>Bacteria</taxon>
        <taxon>Thermotogati</taxon>
        <taxon>Deinococcota</taxon>
        <taxon>Deinococci</taxon>
        <taxon>Deinococcales</taxon>
        <taxon>Deinococcaceae</taxon>
        <taxon>Deinococcus</taxon>
    </lineage>
</organism>
<gene>
    <name evidence="6" type="ORF">ACFO0P_18955</name>
</gene>
<name>A0ABV8YA27_9DEIO</name>